<keyword evidence="1" id="KW-0732">Signal</keyword>
<comment type="caution">
    <text evidence="3">The sequence shown here is derived from an EMBL/GenBank/DDBJ whole genome shotgun (WGS) entry which is preliminary data.</text>
</comment>
<dbReference type="Pfam" id="PF13472">
    <property type="entry name" value="Lipase_GDSL_2"/>
    <property type="match status" value="1"/>
</dbReference>
<evidence type="ECO:0000313" key="4">
    <source>
        <dbReference type="Proteomes" id="UP000214720"/>
    </source>
</evidence>
<dbReference type="InterPro" id="IPR051532">
    <property type="entry name" value="Ester_Hydrolysis_Enzymes"/>
</dbReference>
<dbReference type="Gene3D" id="3.40.50.1110">
    <property type="entry name" value="SGNH hydrolase"/>
    <property type="match status" value="1"/>
</dbReference>
<dbReference type="Proteomes" id="UP000214720">
    <property type="component" value="Unassembled WGS sequence"/>
</dbReference>
<dbReference type="EMBL" id="MTHB01000049">
    <property type="protein sequence ID" value="OXC78906.1"/>
    <property type="molecule type" value="Genomic_DNA"/>
</dbReference>
<accession>A0A226X630</accession>
<proteinExistence type="predicted"/>
<feature type="signal peptide" evidence="1">
    <location>
        <begin position="1"/>
        <end position="28"/>
    </location>
</feature>
<reference evidence="4" key="1">
    <citation type="submission" date="2017-01" db="EMBL/GenBank/DDBJ databases">
        <title>Genome Analysis of Deinococcus marmoris KOPRI26562.</title>
        <authorList>
            <person name="Kim J.H."/>
            <person name="Oh H.-M."/>
        </authorList>
    </citation>
    <scope>NUCLEOTIDE SEQUENCE [LARGE SCALE GENOMIC DNA]</scope>
    <source>
        <strain evidence="4">PAMC 26633</strain>
    </source>
</reference>
<sequence>MNWTTRATLAPLTFVALVACMGATPVYAAQDAAAVAVAVAASATATSGKPSIVVLGDSISAEYGLPRDTGWVALLRSKLPKEHFNYSVANSSISGDTTSGGLARLPAALNRIKPAIVIVELGANDALRGVPLATTEANLRAIIEKSQAANAKVLLVGMYVPPNYGPDYSQKFHGVYEQLSKEKQVPLVPFLLAGIENKPEMFQADQIHPTPQAQPLLLNNVWPVLRPLLGAPSK</sequence>
<dbReference type="InterPro" id="IPR036514">
    <property type="entry name" value="SGNH_hydro_sf"/>
</dbReference>
<dbReference type="SUPFAM" id="SSF52266">
    <property type="entry name" value="SGNH hydrolase"/>
    <property type="match status" value="1"/>
</dbReference>
<feature type="chain" id="PRO_5013031102" evidence="1">
    <location>
        <begin position="29"/>
        <end position="234"/>
    </location>
</feature>
<dbReference type="PANTHER" id="PTHR30383">
    <property type="entry name" value="THIOESTERASE 1/PROTEASE 1/LYSOPHOSPHOLIPASE L1"/>
    <property type="match status" value="1"/>
</dbReference>
<dbReference type="PROSITE" id="PS51257">
    <property type="entry name" value="PROKAR_LIPOPROTEIN"/>
    <property type="match status" value="1"/>
</dbReference>
<evidence type="ECO:0000313" key="3">
    <source>
        <dbReference type="EMBL" id="OXC78906.1"/>
    </source>
</evidence>
<dbReference type="PANTHER" id="PTHR30383:SF24">
    <property type="entry name" value="THIOESTERASE 1_PROTEASE 1_LYSOPHOSPHOLIPASE L1"/>
    <property type="match status" value="1"/>
</dbReference>
<dbReference type="CDD" id="cd01822">
    <property type="entry name" value="Lysophospholipase_L1_like"/>
    <property type="match status" value="1"/>
</dbReference>
<feature type="domain" description="SGNH hydrolase-type esterase" evidence="2">
    <location>
        <begin position="54"/>
        <end position="212"/>
    </location>
</feature>
<name>A0A226X630_CABSO</name>
<organism evidence="3 4">
    <name type="scientific">Caballeronia sordidicola</name>
    <name type="common">Burkholderia sordidicola</name>
    <dbReference type="NCBI Taxonomy" id="196367"/>
    <lineage>
        <taxon>Bacteria</taxon>
        <taxon>Pseudomonadati</taxon>
        <taxon>Pseudomonadota</taxon>
        <taxon>Betaproteobacteria</taxon>
        <taxon>Burkholderiales</taxon>
        <taxon>Burkholderiaceae</taxon>
        <taxon>Caballeronia</taxon>
    </lineage>
</organism>
<dbReference type="InterPro" id="IPR013830">
    <property type="entry name" value="SGNH_hydro"/>
</dbReference>
<gene>
    <name evidence="3" type="ORF">BSU04_09635</name>
</gene>
<evidence type="ECO:0000256" key="1">
    <source>
        <dbReference type="SAM" id="SignalP"/>
    </source>
</evidence>
<dbReference type="AlphaFoldDB" id="A0A226X630"/>
<dbReference type="GO" id="GO:0004622">
    <property type="term" value="F:phosphatidylcholine lysophospholipase activity"/>
    <property type="evidence" value="ECO:0007669"/>
    <property type="project" value="TreeGrafter"/>
</dbReference>
<protein>
    <submittedName>
        <fullName evidence="3">Arylesterase</fullName>
    </submittedName>
</protein>
<evidence type="ECO:0000259" key="2">
    <source>
        <dbReference type="Pfam" id="PF13472"/>
    </source>
</evidence>